<evidence type="ECO:0000256" key="5">
    <source>
        <dbReference type="ARBA" id="ARBA00023136"/>
    </source>
</evidence>
<dbReference type="Pfam" id="PF01943">
    <property type="entry name" value="Polysacc_synt"/>
    <property type="match status" value="1"/>
</dbReference>
<keyword evidence="2" id="KW-1003">Cell membrane</keyword>
<evidence type="ECO:0000313" key="8">
    <source>
        <dbReference type="Proteomes" id="UP000235723"/>
    </source>
</evidence>
<feature type="transmembrane region" description="Helical" evidence="6">
    <location>
        <begin position="141"/>
        <end position="160"/>
    </location>
</feature>
<feature type="transmembrane region" description="Helical" evidence="6">
    <location>
        <begin position="445"/>
        <end position="466"/>
    </location>
</feature>
<feature type="transmembrane region" description="Helical" evidence="6">
    <location>
        <begin position="478"/>
        <end position="497"/>
    </location>
</feature>
<feature type="transmembrane region" description="Helical" evidence="6">
    <location>
        <begin position="353"/>
        <end position="378"/>
    </location>
</feature>
<evidence type="ECO:0000256" key="2">
    <source>
        <dbReference type="ARBA" id="ARBA00022475"/>
    </source>
</evidence>
<protein>
    <submittedName>
        <fullName evidence="7">Uncharacterized protein</fullName>
    </submittedName>
</protein>
<keyword evidence="4 6" id="KW-1133">Transmembrane helix</keyword>
<dbReference type="InterPro" id="IPR050833">
    <property type="entry name" value="Poly_Biosynth_Transport"/>
</dbReference>
<evidence type="ECO:0000256" key="3">
    <source>
        <dbReference type="ARBA" id="ARBA00022692"/>
    </source>
</evidence>
<evidence type="ECO:0000313" key="7">
    <source>
        <dbReference type="EMBL" id="PMC60199.1"/>
    </source>
</evidence>
<feature type="transmembrane region" description="Helical" evidence="6">
    <location>
        <begin position="102"/>
        <end position="121"/>
    </location>
</feature>
<evidence type="ECO:0000256" key="4">
    <source>
        <dbReference type="ARBA" id="ARBA00022989"/>
    </source>
</evidence>
<feature type="transmembrane region" description="Helical" evidence="6">
    <location>
        <begin position="325"/>
        <end position="347"/>
    </location>
</feature>
<feature type="transmembrane region" description="Helical" evidence="6">
    <location>
        <begin position="237"/>
        <end position="256"/>
    </location>
</feature>
<comment type="caution">
    <text evidence="7">The sequence shown here is derived from an EMBL/GenBank/DDBJ whole genome shotgun (WGS) entry which is preliminary data.</text>
</comment>
<organism evidence="7 8">
    <name type="scientific">Finegoldia magna</name>
    <name type="common">Peptostreptococcus magnus</name>
    <dbReference type="NCBI Taxonomy" id="1260"/>
    <lineage>
        <taxon>Bacteria</taxon>
        <taxon>Bacillati</taxon>
        <taxon>Bacillota</taxon>
        <taxon>Tissierellia</taxon>
        <taxon>Tissierellales</taxon>
        <taxon>Peptoniphilaceae</taxon>
        <taxon>Finegoldia</taxon>
    </lineage>
</organism>
<feature type="transmembrane region" description="Helical" evidence="6">
    <location>
        <begin position="54"/>
        <end position="81"/>
    </location>
</feature>
<dbReference type="Proteomes" id="UP000235723">
    <property type="component" value="Unassembled WGS sequence"/>
</dbReference>
<evidence type="ECO:0000256" key="1">
    <source>
        <dbReference type="ARBA" id="ARBA00004651"/>
    </source>
</evidence>
<feature type="transmembrane region" description="Helical" evidence="6">
    <location>
        <begin position="412"/>
        <end position="433"/>
    </location>
</feature>
<gene>
    <name evidence="7" type="ORF">CJ208_05070</name>
</gene>
<dbReference type="PANTHER" id="PTHR30250">
    <property type="entry name" value="PST FAMILY PREDICTED COLANIC ACID TRANSPORTER"/>
    <property type="match status" value="1"/>
</dbReference>
<dbReference type="EMBL" id="PNHD01000005">
    <property type="protein sequence ID" value="PMC60199.1"/>
    <property type="molecule type" value="Genomic_DNA"/>
</dbReference>
<feature type="transmembrane region" description="Helical" evidence="6">
    <location>
        <begin position="284"/>
        <end position="304"/>
    </location>
</feature>
<feature type="transmembrane region" description="Helical" evidence="6">
    <location>
        <begin position="172"/>
        <end position="189"/>
    </location>
</feature>
<proteinExistence type="predicted"/>
<keyword evidence="3 6" id="KW-0812">Transmembrane</keyword>
<accession>A0A2N6ST19</accession>
<sequence length="514" mass="59036">MYVHKREENMKESVNNNKKIAVALSIANTVISAIVSITYIPILLSNIGKGEYGLYQLIGSIIAYFSSMYTSLNASVMKYYTEYLIKNDEVKMENTLAISRRIFIVMSIIVVIISLPITFLFKSNFFKSLSEHELNEALFMFRIMIINIIVYLNGSVYSASILANEKFVFRKLLDLIITILQPISVLLMIKKYPYASTIVVIQLIMNIFLVIVCLYYSKRELNVKIKYHFKDDNLIRGIFGLSASVLLISIADQIFWKTDQIILGWLYGTETVAVYSIGSQFNSIFISTGVVITGVIVPMITRLNETPDKERKLSEIFTRIGRYQAYLVLLMLTGVILFGKEFIFIIAGKDFAGAYYVALLLMIPYSIDLIQSSGNVILLVKNKNWYKARILFISAILNVFLTFFFSKKYGMYGAALATTVSIIMASWIFMNRVYLKVIRLDIKMFWKNVIPIFGYAILSLFVGILIKKIKMSNFYIEFISHVMMYTISYFIIIFSMAMNSDEKNYIFGKIKKFI</sequence>
<dbReference type="AlphaFoldDB" id="A0A2N6ST19"/>
<reference evidence="7 8" key="1">
    <citation type="submission" date="2017-09" db="EMBL/GenBank/DDBJ databases">
        <title>Bacterial strain isolated from the female urinary microbiota.</title>
        <authorList>
            <person name="Thomas-White K."/>
            <person name="Kumar N."/>
            <person name="Forster S."/>
            <person name="Putonti C."/>
            <person name="Lawley T."/>
            <person name="Wolfe A.J."/>
        </authorList>
    </citation>
    <scope>NUCLEOTIDE SEQUENCE [LARGE SCALE GENOMIC DNA]</scope>
    <source>
        <strain evidence="7 8">UMB0115</strain>
    </source>
</reference>
<feature type="transmembrane region" description="Helical" evidence="6">
    <location>
        <begin position="195"/>
        <end position="216"/>
    </location>
</feature>
<feature type="transmembrane region" description="Helical" evidence="6">
    <location>
        <begin position="390"/>
        <end position="406"/>
    </location>
</feature>
<evidence type="ECO:0000256" key="6">
    <source>
        <dbReference type="SAM" id="Phobius"/>
    </source>
</evidence>
<comment type="subcellular location">
    <subcellularLocation>
        <location evidence="1">Cell membrane</location>
        <topology evidence="1">Multi-pass membrane protein</topology>
    </subcellularLocation>
</comment>
<dbReference type="InterPro" id="IPR002797">
    <property type="entry name" value="Polysacc_synth"/>
</dbReference>
<feature type="transmembrane region" description="Helical" evidence="6">
    <location>
        <begin position="20"/>
        <end position="42"/>
    </location>
</feature>
<dbReference type="GO" id="GO:0005886">
    <property type="term" value="C:plasma membrane"/>
    <property type="evidence" value="ECO:0007669"/>
    <property type="project" value="UniProtKB-SubCell"/>
</dbReference>
<name>A0A2N6ST19_FINMA</name>
<keyword evidence="5 6" id="KW-0472">Membrane</keyword>
<dbReference type="PANTHER" id="PTHR30250:SF11">
    <property type="entry name" value="O-ANTIGEN TRANSPORTER-RELATED"/>
    <property type="match status" value="1"/>
</dbReference>